<comment type="caution">
    <text evidence="3">The sequence shown here is derived from an EMBL/GenBank/DDBJ whole genome shotgun (WGS) entry which is preliminary data.</text>
</comment>
<evidence type="ECO:0000313" key="3">
    <source>
        <dbReference type="EMBL" id="MFD2140655.1"/>
    </source>
</evidence>
<feature type="region of interest" description="Disordered" evidence="1">
    <location>
        <begin position="262"/>
        <end position="313"/>
    </location>
</feature>
<reference evidence="4" key="1">
    <citation type="journal article" date="2019" name="Int. J. Syst. Evol. Microbiol.">
        <title>The Global Catalogue of Microorganisms (GCM) 10K type strain sequencing project: providing services to taxonomists for standard genome sequencing and annotation.</title>
        <authorList>
            <consortium name="The Broad Institute Genomics Platform"/>
            <consortium name="The Broad Institute Genome Sequencing Center for Infectious Disease"/>
            <person name="Wu L."/>
            <person name="Ma J."/>
        </authorList>
    </citation>
    <scope>NUCLEOTIDE SEQUENCE [LARGE SCALE GENOMIC DNA]</scope>
    <source>
        <strain evidence="4">CCM 7435</strain>
    </source>
</reference>
<proteinExistence type="predicted"/>
<feature type="compositionally biased region" description="Acidic residues" evidence="1">
    <location>
        <begin position="284"/>
        <end position="294"/>
    </location>
</feature>
<dbReference type="Gene3D" id="1.10.10.2520">
    <property type="entry name" value="Cell wall hydrolase SleB, domain 1"/>
    <property type="match status" value="1"/>
</dbReference>
<name>A0ABW4YW94_9HYPH</name>
<feature type="domain" description="Cell wall hydrolase SleB" evidence="2">
    <location>
        <begin position="336"/>
        <end position="446"/>
    </location>
</feature>
<dbReference type="Proteomes" id="UP001597299">
    <property type="component" value="Unassembled WGS sequence"/>
</dbReference>
<accession>A0ABW4YW94</accession>
<dbReference type="RefSeq" id="WP_213350852.1">
    <property type="nucleotide sequence ID" value="NZ_JAHBGB010000002.1"/>
</dbReference>
<evidence type="ECO:0000259" key="2">
    <source>
        <dbReference type="Pfam" id="PF07486"/>
    </source>
</evidence>
<dbReference type="InterPro" id="IPR011105">
    <property type="entry name" value="Cell_wall_hydrolase_SleB"/>
</dbReference>
<evidence type="ECO:0000256" key="1">
    <source>
        <dbReference type="SAM" id="MobiDB-lite"/>
    </source>
</evidence>
<dbReference type="InterPro" id="IPR042047">
    <property type="entry name" value="SleB_dom1"/>
</dbReference>
<feature type="region of interest" description="Disordered" evidence="1">
    <location>
        <begin position="103"/>
        <end position="123"/>
    </location>
</feature>
<gene>
    <name evidence="3" type="ORF">ACFSNC_09610</name>
</gene>
<dbReference type="EMBL" id="JBHUHD010000001">
    <property type="protein sequence ID" value="MFD2140655.1"/>
    <property type="molecule type" value="Genomic_DNA"/>
</dbReference>
<organism evidence="3 4">
    <name type="scientific">Ancylobacter oerskovii</name>
    <dbReference type="NCBI Taxonomy" id="459519"/>
    <lineage>
        <taxon>Bacteria</taxon>
        <taxon>Pseudomonadati</taxon>
        <taxon>Pseudomonadota</taxon>
        <taxon>Alphaproteobacteria</taxon>
        <taxon>Hyphomicrobiales</taxon>
        <taxon>Xanthobacteraceae</taxon>
        <taxon>Ancylobacter</taxon>
    </lineage>
</organism>
<evidence type="ECO:0000313" key="4">
    <source>
        <dbReference type="Proteomes" id="UP001597299"/>
    </source>
</evidence>
<dbReference type="Pfam" id="PF07486">
    <property type="entry name" value="Hydrolase_2"/>
    <property type="match status" value="1"/>
</dbReference>
<feature type="compositionally biased region" description="Basic and acidic residues" evidence="1">
    <location>
        <begin position="103"/>
        <end position="112"/>
    </location>
</feature>
<dbReference type="GO" id="GO:0016787">
    <property type="term" value="F:hydrolase activity"/>
    <property type="evidence" value="ECO:0007669"/>
    <property type="project" value="UniProtKB-KW"/>
</dbReference>
<keyword evidence="3" id="KW-0378">Hydrolase</keyword>
<sequence length="453" mass="47772">MKVSHRSVWTSRWQHWRRQRLIAGLALAGVVTPFLASGIGHQDIAALLTHNPGVVAKVRLDVLPGTFRTLKAATFAWPATSSLPPGSAIPSPPRLAPLAIDIDRSGKGDRLPGQEPAEPGLPDALAAAGTASLAAPAGTGTGSAPTAAGMGTGTGVGTALARSGTGTDPYEAGEDVADANDLAAYSGDAGDPTGDPTELENAASAGDDAIVARLGEGGLTGPAYADPFARTDGGRLGAAEGALPIYRQASLIFGLDGTPAQRFLGGDETPDDGSGSSVAAKDADDPEDADDVDGADTPTLGQMAGASPAERLGLDGRRRARAEKCLAEAVYFESRGEPERGQIAVAQVVMNRVFSGYYPADVCRAVYQNARRKFACQFTFACDNIRDVVTEPRLWKQAERIAADMLDGKLWDTRVGRATHYHARSVRPFWIREMRKLDRIGEHTFYRPRRWTS</sequence>
<keyword evidence="4" id="KW-1185">Reference proteome</keyword>
<protein>
    <submittedName>
        <fullName evidence="3">Cell wall hydrolase</fullName>
    </submittedName>
</protein>